<organism evidence="2 3">
    <name type="scientific">Cylindrotheca closterium</name>
    <dbReference type="NCBI Taxonomy" id="2856"/>
    <lineage>
        <taxon>Eukaryota</taxon>
        <taxon>Sar</taxon>
        <taxon>Stramenopiles</taxon>
        <taxon>Ochrophyta</taxon>
        <taxon>Bacillariophyta</taxon>
        <taxon>Bacillariophyceae</taxon>
        <taxon>Bacillariophycidae</taxon>
        <taxon>Bacillariales</taxon>
        <taxon>Bacillariaceae</taxon>
        <taxon>Cylindrotheca</taxon>
    </lineage>
</organism>
<proteinExistence type="predicted"/>
<gene>
    <name evidence="2" type="ORF">CYCCA115_LOCUS3424</name>
</gene>
<feature type="compositionally biased region" description="Polar residues" evidence="1">
    <location>
        <begin position="147"/>
        <end position="170"/>
    </location>
</feature>
<dbReference type="AlphaFoldDB" id="A0AAD2FI74"/>
<feature type="compositionally biased region" description="Low complexity" evidence="1">
    <location>
        <begin position="258"/>
        <end position="277"/>
    </location>
</feature>
<feature type="compositionally biased region" description="Basic residues" evidence="1">
    <location>
        <begin position="171"/>
        <end position="189"/>
    </location>
</feature>
<comment type="caution">
    <text evidence="2">The sequence shown here is derived from an EMBL/GenBank/DDBJ whole genome shotgun (WGS) entry which is preliminary data.</text>
</comment>
<evidence type="ECO:0000313" key="2">
    <source>
        <dbReference type="EMBL" id="CAJ1933705.1"/>
    </source>
</evidence>
<evidence type="ECO:0000256" key="1">
    <source>
        <dbReference type="SAM" id="MobiDB-lite"/>
    </source>
</evidence>
<accession>A0AAD2FI74</accession>
<evidence type="ECO:0000313" key="3">
    <source>
        <dbReference type="Proteomes" id="UP001295423"/>
    </source>
</evidence>
<protein>
    <submittedName>
        <fullName evidence="2">Uncharacterized protein</fullName>
    </submittedName>
</protein>
<reference evidence="2" key="1">
    <citation type="submission" date="2023-08" db="EMBL/GenBank/DDBJ databases">
        <authorList>
            <person name="Audoor S."/>
            <person name="Bilcke G."/>
        </authorList>
    </citation>
    <scope>NUCLEOTIDE SEQUENCE</scope>
</reference>
<feature type="compositionally biased region" description="Polar residues" evidence="1">
    <location>
        <begin position="192"/>
        <end position="240"/>
    </location>
</feature>
<dbReference type="Proteomes" id="UP001295423">
    <property type="component" value="Unassembled WGS sequence"/>
</dbReference>
<feature type="non-terminal residue" evidence="2">
    <location>
        <position position="1"/>
    </location>
</feature>
<feature type="region of interest" description="Disordered" evidence="1">
    <location>
        <begin position="111"/>
        <end position="277"/>
    </location>
</feature>
<dbReference type="EMBL" id="CAKOGP040000292">
    <property type="protein sequence ID" value="CAJ1933705.1"/>
    <property type="molecule type" value="Genomic_DNA"/>
</dbReference>
<keyword evidence="3" id="KW-1185">Reference proteome</keyword>
<name>A0AAD2FI74_9STRA</name>
<sequence length="277" mass="29434">LKWCTNTLRAVEATASPDAVEEALEFLDDVMEDATDVYDGQLLIDLDMANNKDIDDGKTVTGMMDKMQEREQQLEDAFNEIEIRDNALEAQERALAQQRADNAALQAQLAALQSQASHPPTMMSPPALTPPHNNRVSPDRQAVNPPVRSSNRTLGKSSTGKSSIVPNTVTKPKKAIKQGKPKQPAKKARTSAGVQFQEPSSAQPSTASAVQVDTSHMEGENTTAASQDESQTSSLTASTPQGGGSPFFSPPPGKAHSDGASKSSRSSRGAPRSTEGP</sequence>